<sequence>MDGIAPAIDKVGAPEPKAPEAEAAAPTMDTTTAPSEPAKLEEKKPSDGGGLHVPAPKPVEVMSVPDTPINNRTPAGGTPRPELNIDEEPKEPPKNEDEVAFMTTGDESGALPAVSAPEDVTMTDKPADAATNGASKPEVNDVADAAAGDKRKLDGPAATNGAVPAEAQKPELEERAEKKARVEDVADEPTADADADADSVMNGRNGKPAKKEKKVASSAGRTARKTRSQGPVEAQQA</sequence>
<dbReference type="AlphaFoldDB" id="A0A8H4UM41"/>
<organism evidence="2 3">
    <name type="scientific">Fusarium zealandicum</name>
    <dbReference type="NCBI Taxonomy" id="1053134"/>
    <lineage>
        <taxon>Eukaryota</taxon>
        <taxon>Fungi</taxon>
        <taxon>Dikarya</taxon>
        <taxon>Ascomycota</taxon>
        <taxon>Pezizomycotina</taxon>
        <taxon>Sordariomycetes</taxon>
        <taxon>Hypocreomycetidae</taxon>
        <taxon>Hypocreales</taxon>
        <taxon>Nectriaceae</taxon>
        <taxon>Fusarium</taxon>
        <taxon>Fusarium staphyleae species complex</taxon>
    </lineage>
</organism>
<feature type="compositionally biased region" description="Low complexity" evidence="1">
    <location>
        <begin position="21"/>
        <end position="34"/>
    </location>
</feature>
<dbReference type="Proteomes" id="UP000635477">
    <property type="component" value="Unassembled WGS sequence"/>
</dbReference>
<feature type="region of interest" description="Disordered" evidence="1">
    <location>
        <begin position="1"/>
        <end position="99"/>
    </location>
</feature>
<name>A0A8H4UM41_9HYPO</name>
<reference evidence="2" key="1">
    <citation type="journal article" date="2020" name="BMC Genomics">
        <title>Correction to: Identification and distribution of gene clusters required for synthesis of sphingolipid metabolism inhibitors in diverse species of the filamentous fungus Fusarium.</title>
        <authorList>
            <person name="Kim H.S."/>
            <person name="Lohmar J.M."/>
            <person name="Busman M."/>
            <person name="Brown D.W."/>
            <person name="Naumann T.A."/>
            <person name="Divon H.H."/>
            <person name="Lysoe E."/>
            <person name="Uhlig S."/>
            <person name="Proctor R.H."/>
        </authorList>
    </citation>
    <scope>NUCLEOTIDE SEQUENCE</scope>
    <source>
        <strain evidence="2">NRRL 22465</strain>
    </source>
</reference>
<dbReference type="OrthoDB" id="5235746at2759"/>
<comment type="caution">
    <text evidence="2">The sequence shown here is derived from an EMBL/GenBank/DDBJ whole genome shotgun (WGS) entry which is preliminary data.</text>
</comment>
<feature type="compositionally biased region" description="Acidic residues" evidence="1">
    <location>
        <begin position="185"/>
        <end position="197"/>
    </location>
</feature>
<feature type="compositionally biased region" description="Basic and acidic residues" evidence="1">
    <location>
        <begin position="168"/>
        <end position="184"/>
    </location>
</feature>
<evidence type="ECO:0000313" key="3">
    <source>
        <dbReference type="Proteomes" id="UP000635477"/>
    </source>
</evidence>
<reference evidence="2" key="2">
    <citation type="submission" date="2020-05" db="EMBL/GenBank/DDBJ databases">
        <authorList>
            <person name="Kim H.-S."/>
            <person name="Proctor R.H."/>
            <person name="Brown D.W."/>
        </authorList>
    </citation>
    <scope>NUCLEOTIDE SEQUENCE</scope>
    <source>
        <strain evidence="2">NRRL 22465</strain>
    </source>
</reference>
<proteinExistence type="predicted"/>
<evidence type="ECO:0000313" key="2">
    <source>
        <dbReference type="EMBL" id="KAF4979607.1"/>
    </source>
</evidence>
<accession>A0A8H4UM41</accession>
<protein>
    <submittedName>
        <fullName evidence="2">Uncharacterized protein</fullName>
    </submittedName>
</protein>
<keyword evidence="3" id="KW-1185">Reference proteome</keyword>
<evidence type="ECO:0000256" key="1">
    <source>
        <dbReference type="SAM" id="MobiDB-lite"/>
    </source>
</evidence>
<gene>
    <name evidence="2" type="ORF">FZEAL_4236</name>
</gene>
<feature type="region of interest" description="Disordered" evidence="1">
    <location>
        <begin position="118"/>
        <end position="237"/>
    </location>
</feature>
<dbReference type="EMBL" id="JABEYC010000286">
    <property type="protein sequence ID" value="KAF4979607.1"/>
    <property type="molecule type" value="Genomic_DNA"/>
</dbReference>